<dbReference type="GO" id="GO:0006508">
    <property type="term" value="P:proteolysis"/>
    <property type="evidence" value="ECO:0007669"/>
    <property type="project" value="UniProtKB-KW"/>
</dbReference>
<evidence type="ECO:0000256" key="4">
    <source>
        <dbReference type="ARBA" id="ARBA00022825"/>
    </source>
</evidence>
<dbReference type="Pfam" id="PF00082">
    <property type="entry name" value="Peptidase_S8"/>
    <property type="match status" value="1"/>
</dbReference>
<feature type="domain" description="Peptidase S8/S53" evidence="6">
    <location>
        <begin position="120"/>
        <end position="318"/>
    </location>
</feature>
<dbReference type="Proteomes" id="UP000215377">
    <property type="component" value="Unassembled WGS sequence"/>
</dbReference>
<dbReference type="EMBL" id="AQQR01000001">
    <property type="protein sequence ID" value="OWU78058.1"/>
    <property type="molecule type" value="Genomic_DNA"/>
</dbReference>
<keyword evidence="2 5" id="KW-0645">Protease</keyword>
<dbReference type="GO" id="GO:0004252">
    <property type="term" value="F:serine-type endopeptidase activity"/>
    <property type="evidence" value="ECO:0007669"/>
    <property type="project" value="UniProtKB-UniRule"/>
</dbReference>
<organism evidence="7 8">
    <name type="scientific">Marinibacterium profundimaris</name>
    <dbReference type="NCBI Taxonomy" id="1679460"/>
    <lineage>
        <taxon>Bacteria</taxon>
        <taxon>Pseudomonadati</taxon>
        <taxon>Pseudomonadota</taxon>
        <taxon>Alphaproteobacteria</taxon>
        <taxon>Rhodobacterales</taxon>
        <taxon>Paracoccaceae</taxon>
        <taxon>Marinibacterium</taxon>
    </lineage>
</organism>
<evidence type="ECO:0000313" key="7">
    <source>
        <dbReference type="EMBL" id="OWU78058.1"/>
    </source>
</evidence>
<feature type="active site" description="Charge relay system" evidence="5">
    <location>
        <position position="123"/>
    </location>
</feature>
<comment type="caution">
    <text evidence="7">The sequence shown here is derived from an EMBL/GenBank/DDBJ whole genome shotgun (WGS) entry which is preliminary data.</text>
</comment>
<accession>A0A225NY47</accession>
<dbReference type="InterPro" id="IPR036852">
    <property type="entry name" value="Peptidase_S8/S53_dom_sf"/>
</dbReference>
<dbReference type="InterPro" id="IPR050131">
    <property type="entry name" value="Peptidase_S8_subtilisin-like"/>
</dbReference>
<name>A0A225NY47_9RHOB</name>
<evidence type="ECO:0000256" key="1">
    <source>
        <dbReference type="ARBA" id="ARBA00011073"/>
    </source>
</evidence>
<protein>
    <submittedName>
        <fullName evidence="7">Peptidase S8</fullName>
    </submittedName>
</protein>
<dbReference type="InterPro" id="IPR023828">
    <property type="entry name" value="Peptidase_S8_Ser-AS"/>
</dbReference>
<dbReference type="Gene3D" id="3.40.50.200">
    <property type="entry name" value="Peptidase S8/S53 domain"/>
    <property type="match status" value="1"/>
</dbReference>
<dbReference type="PROSITE" id="PS00138">
    <property type="entry name" value="SUBTILASE_SER"/>
    <property type="match status" value="1"/>
</dbReference>
<dbReference type="SUPFAM" id="SSF52743">
    <property type="entry name" value="Subtilisin-like"/>
    <property type="match status" value="1"/>
</dbReference>
<dbReference type="CDD" id="cd05561">
    <property type="entry name" value="Peptidases_S8_4"/>
    <property type="match status" value="1"/>
</dbReference>
<keyword evidence="4 5" id="KW-0720">Serine protease</keyword>
<evidence type="ECO:0000256" key="2">
    <source>
        <dbReference type="ARBA" id="ARBA00022670"/>
    </source>
</evidence>
<evidence type="ECO:0000256" key="3">
    <source>
        <dbReference type="ARBA" id="ARBA00022801"/>
    </source>
</evidence>
<sequence length="326" mass="33315">MGAGAAAEGFTPREVTRLGGIGLWMLRFEIPQPLDGPGAIAALETIEPGSTAGVNHAYRTAAVSSTDRLDYASALMNWPETACPAAGPIGMLDTGVDSALAQATGARILGESFARGAPAPSRHGTDVAALLVDPRRLTGATLYAADVIGTSARGQQEAGVDSLLKALDWLAAQDVRLVNISLAGPYNKLLDRGVDRAVAEGMTLVAAVGNDGAGAAPRYPAALPNVIAVTAVDADRRIYRRAVRGPHVDAAAPGVDIYVDEGGGHFVSGTSMAVPFVTARIAADPGLYTAPTAMIRRRLQDSAQDLGPPGRDTVYGAGLVVAGPGC</sequence>
<reference evidence="7 8" key="1">
    <citation type="submission" date="2013-04" db="EMBL/GenBank/DDBJ databases">
        <title>Oceanicola sp. 22II1-22F33 Genome Sequencing.</title>
        <authorList>
            <person name="Lai Q."/>
            <person name="Li G."/>
            <person name="Shao Z."/>
        </authorList>
    </citation>
    <scope>NUCLEOTIDE SEQUENCE [LARGE SCALE GENOMIC DNA]</scope>
    <source>
        <strain evidence="7 8">22II1-22F33</strain>
    </source>
</reference>
<dbReference type="AlphaFoldDB" id="A0A225NY47"/>
<dbReference type="PANTHER" id="PTHR43806">
    <property type="entry name" value="PEPTIDASE S8"/>
    <property type="match status" value="1"/>
</dbReference>
<keyword evidence="8" id="KW-1185">Reference proteome</keyword>
<dbReference type="InterPro" id="IPR000209">
    <property type="entry name" value="Peptidase_S8/S53_dom"/>
</dbReference>
<feature type="active site" description="Charge relay system" evidence="5">
    <location>
        <position position="93"/>
    </location>
</feature>
<comment type="similarity">
    <text evidence="1 5">Belongs to the peptidase S8 family.</text>
</comment>
<evidence type="ECO:0000259" key="6">
    <source>
        <dbReference type="Pfam" id="PF00082"/>
    </source>
</evidence>
<gene>
    <name evidence="7" type="ORF">ATO3_03450</name>
</gene>
<proteinExistence type="inferred from homology"/>
<evidence type="ECO:0000256" key="5">
    <source>
        <dbReference type="PROSITE-ProRule" id="PRU01240"/>
    </source>
</evidence>
<dbReference type="PROSITE" id="PS51892">
    <property type="entry name" value="SUBTILASE"/>
    <property type="match status" value="1"/>
</dbReference>
<dbReference type="PANTHER" id="PTHR43806:SF11">
    <property type="entry name" value="CEREVISIN-RELATED"/>
    <property type="match status" value="1"/>
</dbReference>
<evidence type="ECO:0000313" key="8">
    <source>
        <dbReference type="Proteomes" id="UP000215377"/>
    </source>
</evidence>
<feature type="active site" description="Charge relay system" evidence="5">
    <location>
        <position position="271"/>
    </location>
</feature>
<keyword evidence="3 5" id="KW-0378">Hydrolase</keyword>